<reference evidence="1" key="1">
    <citation type="journal article" date="2021" name="PeerJ">
        <title>Extensive microbial diversity within the chicken gut microbiome revealed by metagenomics and culture.</title>
        <authorList>
            <person name="Gilroy R."/>
            <person name="Ravi A."/>
            <person name="Getino M."/>
            <person name="Pursley I."/>
            <person name="Horton D.L."/>
            <person name="Alikhan N.F."/>
            <person name="Baker D."/>
            <person name="Gharbi K."/>
            <person name="Hall N."/>
            <person name="Watson M."/>
            <person name="Adriaenssens E.M."/>
            <person name="Foster-Nyarko E."/>
            <person name="Jarju S."/>
            <person name="Secka A."/>
            <person name="Antonio M."/>
            <person name="Oren A."/>
            <person name="Chaudhuri R.R."/>
            <person name="La Ragione R."/>
            <person name="Hildebrand F."/>
            <person name="Pallen M.J."/>
        </authorList>
    </citation>
    <scope>NUCLEOTIDE SEQUENCE</scope>
    <source>
        <strain evidence="1">4100</strain>
    </source>
</reference>
<organism evidence="1 2">
    <name type="scientific">Candidatus Amulumruptor caecigallinarius</name>
    <dbReference type="NCBI Taxonomy" id="2109911"/>
    <lineage>
        <taxon>Bacteria</taxon>
        <taxon>Pseudomonadati</taxon>
        <taxon>Bacteroidota</taxon>
        <taxon>Bacteroidia</taxon>
        <taxon>Bacteroidales</taxon>
        <taxon>Muribaculaceae</taxon>
        <taxon>Candidatus Amulumruptor</taxon>
    </lineage>
</organism>
<accession>A0A4Q0UB49</accession>
<dbReference type="Proteomes" id="UP000711407">
    <property type="component" value="Unassembled WGS sequence"/>
</dbReference>
<protein>
    <submittedName>
        <fullName evidence="1">Uncharacterized protein</fullName>
    </submittedName>
</protein>
<dbReference type="AlphaFoldDB" id="A0A4Q0UB49"/>
<evidence type="ECO:0000313" key="2">
    <source>
        <dbReference type="Proteomes" id="UP000711407"/>
    </source>
</evidence>
<reference evidence="1" key="2">
    <citation type="submission" date="2021-09" db="EMBL/GenBank/DDBJ databases">
        <authorList>
            <person name="Gilroy R."/>
        </authorList>
    </citation>
    <scope>NUCLEOTIDE SEQUENCE</scope>
    <source>
        <strain evidence="1">4100</strain>
    </source>
</reference>
<evidence type="ECO:0000313" key="1">
    <source>
        <dbReference type="EMBL" id="HJE39478.1"/>
    </source>
</evidence>
<name>A0A4Q0UB49_9BACT</name>
<comment type="caution">
    <text evidence="1">The sequence shown here is derived from an EMBL/GenBank/DDBJ whole genome shotgun (WGS) entry which is preliminary data.</text>
</comment>
<proteinExistence type="predicted"/>
<sequence>MKCPRCKKDFYPETTGIAEWVDRQTALDNLQLGYIVLNYGIPICEGCLSDFRSGFYTCACNPKYIKNQAGI</sequence>
<gene>
    <name evidence="1" type="ORF">K8V47_06960</name>
</gene>
<dbReference type="EMBL" id="DYXT01000035">
    <property type="protein sequence ID" value="HJE39478.1"/>
    <property type="molecule type" value="Genomic_DNA"/>
</dbReference>